<dbReference type="AlphaFoldDB" id="A0A9P8WJG5"/>
<dbReference type="Proteomes" id="UP000777438">
    <property type="component" value="Unassembled WGS sequence"/>
</dbReference>
<protein>
    <submittedName>
        <fullName evidence="2">Uncharacterized protein</fullName>
    </submittedName>
</protein>
<gene>
    <name evidence="2" type="ORF">B0T10DRAFT_555292</name>
</gene>
<feature type="compositionally biased region" description="Basic and acidic residues" evidence="1">
    <location>
        <begin position="16"/>
        <end position="35"/>
    </location>
</feature>
<organism evidence="2 3">
    <name type="scientific">Thelonectria olida</name>
    <dbReference type="NCBI Taxonomy" id="1576542"/>
    <lineage>
        <taxon>Eukaryota</taxon>
        <taxon>Fungi</taxon>
        <taxon>Dikarya</taxon>
        <taxon>Ascomycota</taxon>
        <taxon>Pezizomycotina</taxon>
        <taxon>Sordariomycetes</taxon>
        <taxon>Hypocreomycetidae</taxon>
        <taxon>Hypocreales</taxon>
        <taxon>Nectriaceae</taxon>
        <taxon>Thelonectria</taxon>
    </lineage>
</organism>
<feature type="region of interest" description="Disordered" evidence="1">
    <location>
        <begin position="1"/>
        <end position="44"/>
    </location>
</feature>
<proteinExistence type="predicted"/>
<accession>A0A9P8WJG5</accession>
<name>A0A9P8WJG5_9HYPO</name>
<evidence type="ECO:0000313" key="3">
    <source>
        <dbReference type="Proteomes" id="UP000777438"/>
    </source>
</evidence>
<evidence type="ECO:0000256" key="1">
    <source>
        <dbReference type="SAM" id="MobiDB-lite"/>
    </source>
</evidence>
<sequence length="270" mass="30473">MRHTSLPMRLAPAKQRLLDPVRGHDRSSIASEKRAPPTGEVMNTSPVRVDVRDKSATSSRCSHLQSPQDSIPTCSYDDSGVGGIAAAGDPCDTRTWEGYFTKLDSDFSFLPVTERIKKTTAFLVSESIIPRSWAWETKCYHLLCLACEGELDLPLAVRFKTIFAAYYGDNVSSFNIFNKDCLHEQDEGRRIVLRVCWLLAKMTTPKGEPDDRVDIELLNKWVASILEEREWKNAMYPVDDSVYGDELRSAASEAWHKTQMFHKLNANNAP</sequence>
<reference evidence="2 3" key="1">
    <citation type="journal article" date="2021" name="Nat. Commun.">
        <title>Genetic determinants of endophytism in the Arabidopsis root mycobiome.</title>
        <authorList>
            <person name="Mesny F."/>
            <person name="Miyauchi S."/>
            <person name="Thiergart T."/>
            <person name="Pickel B."/>
            <person name="Atanasova L."/>
            <person name="Karlsson M."/>
            <person name="Huettel B."/>
            <person name="Barry K.W."/>
            <person name="Haridas S."/>
            <person name="Chen C."/>
            <person name="Bauer D."/>
            <person name="Andreopoulos W."/>
            <person name="Pangilinan J."/>
            <person name="LaButti K."/>
            <person name="Riley R."/>
            <person name="Lipzen A."/>
            <person name="Clum A."/>
            <person name="Drula E."/>
            <person name="Henrissat B."/>
            <person name="Kohler A."/>
            <person name="Grigoriev I.V."/>
            <person name="Martin F.M."/>
            <person name="Hacquard S."/>
        </authorList>
    </citation>
    <scope>NUCLEOTIDE SEQUENCE [LARGE SCALE GENOMIC DNA]</scope>
    <source>
        <strain evidence="2 3">MPI-CAGE-CH-0241</strain>
    </source>
</reference>
<evidence type="ECO:0000313" key="2">
    <source>
        <dbReference type="EMBL" id="KAH6900763.1"/>
    </source>
</evidence>
<comment type="caution">
    <text evidence="2">The sequence shown here is derived from an EMBL/GenBank/DDBJ whole genome shotgun (WGS) entry which is preliminary data.</text>
</comment>
<keyword evidence="3" id="KW-1185">Reference proteome</keyword>
<dbReference type="EMBL" id="JAGPYM010000001">
    <property type="protein sequence ID" value="KAH6900763.1"/>
    <property type="molecule type" value="Genomic_DNA"/>
</dbReference>